<name>A0A6J7XIJ2_9CAUD</name>
<protein>
    <submittedName>
        <fullName evidence="1">Uncharacterized protein</fullName>
    </submittedName>
</protein>
<gene>
    <name evidence="1" type="ORF">UFOVP1552_1</name>
</gene>
<dbReference type="EMBL" id="LR798398">
    <property type="protein sequence ID" value="CAB5229169.1"/>
    <property type="molecule type" value="Genomic_DNA"/>
</dbReference>
<sequence length="29" mass="3441">MAKFNTLKDTLQIADEYFGYVELYARLAR</sequence>
<evidence type="ECO:0000313" key="1">
    <source>
        <dbReference type="EMBL" id="CAB5229169.1"/>
    </source>
</evidence>
<accession>A0A6J7XIJ2</accession>
<proteinExistence type="predicted"/>
<organism evidence="1">
    <name type="scientific">uncultured Caudovirales phage</name>
    <dbReference type="NCBI Taxonomy" id="2100421"/>
    <lineage>
        <taxon>Viruses</taxon>
        <taxon>Duplodnaviria</taxon>
        <taxon>Heunggongvirae</taxon>
        <taxon>Uroviricota</taxon>
        <taxon>Caudoviricetes</taxon>
        <taxon>Peduoviridae</taxon>
        <taxon>Maltschvirus</taxon>
        <taxon>Maltschvirus maltsch</taxon>
    </lineage>
</organism>
<reference evidence="1" key="1">
    <citation type="submission" date="2020-05" db="EMBL/GenBank/DDBJ databases">
        <authorList>
            <person name="Chiriac C."/>
            <person name="Salcher M."/>
            <person name="Ghai R."/>
            <person name="Kavagutti S V."/>
        </authorList>
    </citation>
    <scope>NUCLEOTIDE SEQUENCE</scope>
</reference>
<feature type="non-terminal residue" evidence="1">
    <location>
        <position position="29"/>
    </location>
</feature>